<evidence type="ECO:0000313" key="2">
    <source>
        <dbReference type="EMBL" id="MBN2067422.1"/>
    </source>
</evidence>
<protein>
    <submittedName>
        <fullName evidence="2">Uncharacterized protein</fullName>
    </submittedName>
</protein>
<reference evidence="2" key="1">
    <citation type="submission" date="2021-01" db="EMBL/GenBank/DDBJ databases">
        <title>Active Sulfur Cycling in an Early Earth Analoge.</title>
        <authorList>
            <person name="Hahn C.R."/>
            <person name="Youssef N.H."/>
            <person name="Elshahed M."/>
        </authorList>
    </citation>
    <scope>NUCLEOTIDE SEQUENCE</scope>
    <source>
        <strain evidence="2">Zod_Metabat.1151</strain>
    </source>
</reference>
<proteinExistence type="predicted"/>
<name>A0A938YST0_9ARCH</name>
<keyword evidence="1" id="KW-0812">Transmembrane</keyword>
<sequence length="120" mass="13498">MKSEGFYLSIEAIASMLMLVILLSMPLPESRNYMQDLHDFKKGNDLLILWARQGTSLNLEQMRKDFEFAFPGKSALISLDSEKAVVGKQGREAIASKAFFFGSALEKHEISLAIFKEYSA</sequence>
<evidence type="ECO:0000313" key="3">
    <source>
        <dbReference type="Proteomes" id="UP000809243"/>
    </source>
</evidence>
<dbReference type="Proteomes" id="UP000809243">
    <property type="component" value="Unassembled WGS sequence"/>
</dbReference>
<organism evidence="2 3">
    <name type="scientific">Candidatus Iainarchaeum sp</name>
    <dbReference type="NCBI Taxonomy" id="3101447"/>
    <lineage>
        <taxon>Archaea</taxon>
        <taxon>Candidatus Iainarchaeota</taxon>
        <taxon>Candidatus Iainarchaeia</taxon>
        <taxon>Candidatus Iainarchaeales</taxon>
        <taxon>Candidatus Iainarchaeaceae</taxon>
        <taxon>Candidatus Iainarchaeum</taxon>
    </lineage>
</organism>
<dbReference type="EMBL" id="JAFGDB010000048">
    <property type="protein sequence ID" value="MBN2067422.1"/>
    <property type="molecule type" value="Genomic_DNA"/>
</dbReference>
<keyword evidence="1" id="KW-0472">Membrane</keyword>
<feature type="transmembrane region" description="Helical" evidence="1">
    <location>
        <begin position="6"/>
        <end position="25"/>
    </location>
</feature>
<comment type="caution">
    <text evidence="2">The sequence shown here is derived from an EMBL/GenBank/DDBJ whole genome shotgun (WGS) entry which is preliminary data.</text>
</comment>
<keyword evidence="1" id="KW-1133">Transmembrane helix</keyword>
<dbReference type="AlphaFoldDB" id="A0A938YST0"/>
<accession>A0A938YST0</accession>
<gene>
    <name evidence="2" type="ORF">JW744_03070</name>
</gene>
<evidence type="ECO:0000256" key="1">
    <source>
        <dbReference type="SAM" id="Phobius"/>
    </source>
</evidence>